<dbReference type="Proteomes" id="UP000823775">
    <property type="component" value="Unassembled WGS sequence"/>
</dbReference>
<evidence type="ECO:0000313" key="1">
    <source>
        <dbReference type="EMBL" id="MCD7455068.1"/>
    </source>
</evidence>
<comment type="caution">
    <text evidence="1">The sequence shown here is derived from an EMBL/GenBank/DDBJ whole genome shotgun (WGS) entry which is preliminary data.</text>
</comment>
<gene>
    <name evidence="1" type="ORF">HAX54_026945</name>
</gene>
<evidence type="ECO:0000313" key="2">
    <source>
        <dbReference type="Proteomes" id="UP000823775"/>
    </source>
</evidence>
<organism evidence="1 2">
    <name type="scientific">Datura stramonium</name>
    <name type="common">Jimsonweed</name>
    <name type="synonym">Common thornapple</name>
    <dbReference type="NCBI Taxonomy" id="4076"/>
    <lineage>
        <taxon>Eukaryota</taxon>
        <taxon>Viridiplantae</taxon>
        <taxon>Streptophyta</taxon>
        <taxon>Embryophyta</taxon>
        <taxon>Tracheophyta</taxon>
        <taxon>Spermatophyta</taxon>
        <taxon>Magnoliopsida</taxon>
        <taxon>eudicotyledons</taxon>
        <taxon>Gunneridae</taxon>
        <taxon>Pentapetalae</taxon>
        <taxon>asterids</taxon>
        <taxon>lamiids</taxon>
        <taxon>Solanales</taxon>
        <taxon>Solanaceae</taxon>
        <taxon>Solanoideae</taxon>
        <taxon>Datureae</taxon>
        <taxon>Datura</taxon>
    </lineage>
</organism>
<name>A0ABS8S8C0_DATST</name>
<reference evidence="1 2" key="1">
    <citation type="journal article" date="2021" name="BMC Genomics">
        <title>Datura genome reveals duplications of psychoactive alkaloid biosynthetic genes and high mutation rate following tissue culture.</title>
        <authorList>
            <person name="Rajewski A."/>
            <person name="Carter-House D."/>
            <person name="Stajich J."/>
            <person name="Litt A."/>
        </authorList>
    </citation>
    <scope>NUCLEOTIDE SEQUENCE [LARGE SCALE GENOMIC DNA]</scope>
    <source>
        <strain evidence="1">AR-01</strain>
    </source>
</reference>
<accession>A0ABS8S8C0</accession>
<protein>
    <submittedName>
        <fullName evidence="1">Uncharacterized protein</fullName>
    </submittedName>
</protein>
<sequence length="151" mass="17402">MEEVYISFKEKRFIHAEGQFDAESFKTAYLDIYHQIATRDWGPFTTPIYPYLTELMWEIYASYRSRQQLLKHRSRTESFRCLTSPLDRTVQANSVITLATKIDKEAPVMKWEKHTGNMTPPPPSTSIHTAAAQIPLAESHNSPPPDFLNIA</sequence>
<dbReference type="EMBL" id="JACEIK010000327">
    <property type="protein sequence ID" value="MCD7455068.1"/>
    <property type="molecule type" value="Genomic_DNA"/>
</dbReference>
<proteinExistence type="predicted"/>
<keyword evidence="2" id="KW-1185">Reference proteome</keyword>